<dbReference type="SUPFAM" id="SSF53649">
    <property type="entry name" value="Alkaline phosphatase-like"/>
    <property type="match status" value="1"/>
</dbReference>
<dbReference type="InterPro" id="IPR002591">
    <property type="entry name" value="Phosphodiest/P_Trfase"/>
</dbReference>
<dbReference type="Gene3D" id="3.40.570.10">
    <property type="entry name" value="Extracellular Endonuclease, subunit A"/>
    <property type="match status" value="1"/>
</dbReference>
<dbReference type="PANTHER" id="PTHR10151">
    <property type="entry name" value="ECTONUCLEOTIDE PYROPHOSPHATASE/PHOSPHODIESTERASE"/>
    <property type="match status" value="1"/>
</dbReference>
<dbReference type="Proteomes" id="UP001620626">
    <property type="component" value="Unassembled WGS sequence"/>
</dbReference>
<evidence type="ECO:0000256" key="2">
    <source>
        <dbReference type="ARBA" id="ARBA00023180"/>
    </source>
</evidence>
<dbReference type="InterPro" id="IPR017850">
    <property type="entry name" value="Alkaline_phosphatase_core_sf"/>
</dbReference>
<dbReference type="Pfam" id="PF01663">
    <property type="entry name" value="Phosphodiest"/>
    <property type="match status" value="1"/>
</dbReference>
<evidence type="ECO:0000313" key="5">
    <source>
        <dbReference type="EMBL" id="KAL3123431.1"/>
    </source>
</evidence>
<protein>
    <submittedName>
        <fullName evidence="5">Uncharacterized protein</fullName>
    </submittedName>
</protein>
<dbReference type="InterPro" id="IPR044929">
    <property type="entry name" value="DNA/RNA_non-sp_Endonuclease_sf"/>
</dbReference>
<feature type="compositionally biased region" description="Polar residues" evidence="3">
    <location>
        <begin position="775"/>
        <end position="795"/>
    </location>
</feature>
<keyword evidence="4" id="KW-0472">Membrane</keyword>
<evidence type="ECO:0000256" key="4">
    <source>
        <dbReference type="SAM" id="Phobius"/>
    </source>
</evidence>
<evidence type="ECO:0000313" key="6">
    <source>
        <dbReference type="Proteomes" id="UP001620626"/>
    </source>
</evidence>
<comment type="caution">
    <text evidence="5">The sequence shown here is derived from an EMBL/GenBank/DDBJ whole genome shotgun (WGS) entry which is preliminary data.</text>
</comment>
<dbReference type="CDD" id="cd16018">
    <property type="entry name" value="Enpp"/>
    <property type="match status" value="1"/>
</dbReference>
<feature type="compositionally biased region" description="Low complexity" evidence="3">
    <location>
        <begin position="1"/>
        <end position="24"/>
    </location>
</feature>
<keyword evidence="4" id="KW-1133">Transmembrane helix</keyword>
<feature type="region of interest" description="Disordered" evidence="3">
    <location>
        <begin position="743"/>
        <end position="849"/>
    </location>
</feature>
<feature type="region of interest" description="Disordered" evidence="3">
    <location>
        <begin position="1"/>
        <end position="25"/>
    </location>
</feature>
<keyword evidence="1" id="KW-0378">Hydrolase</keyword>
<name>A0ABD2M7L3_9BILA</name>
<feature type="compositionally biased region" description="Basic and acidic residues" evidence="3">
    <location>
        <begin position="743"/>
        <end position="754"/>
    </location>
</feature>
<feature type="compositionally biased region" description="Low complexity" evidence="3">
    <location>
        <begin position="637"/>
        <end position="649"/>
    </location>
</feature>
<dbReference type="Gene3D" id="3.40.720.10">
    <property type="entry name" value="Alkaline Phosphatase, subunit A"/>
    <property type="match status" value="1"/>
</dbReference>
<dbReference type="Gene3D" id="3.30.1360.180">
    <property type="match status" value="1"/>
</dbReference>
<organism evidence="5 6">
    <name type="scientific">Heterodera trifolii</name>
    <dbReference type="NCBI Taxonomy" id="157864"/>
    <lineage>
        <taxon>Eukaryota</taxon>
        <taxon>Metazoa</taxon>
        <taxon>Ecdysozoa</taxon>
        <taxon>Nematoda</taxon>
        <taxon>Chromadorea</taxon>
        <taxon>Rhabditida</taxon>
        <taxon>Tylenchina</taxon>
        <taxon>Tylenchomorpha</taxon>
        <taxon>Tylenchoidea</taxon>
        <taxon>Heteroderidae</taxon>
        <taxon>Heteroderinae</taxon>
        <taxon>Heterodera</taxon>
    </lineage>
</organism>
<evidence type="ECO:0000256" key="1">
    <source>
        <dbReference type="ARBA" id="ARBA00022801"/>
    </source>
</evidence>
<dbReference type="AlphaFoldDB" id="A0ABD2M7L3"/>
<dbReference type="PANTHER" id="PTHR10151:SF114">
    <property type="entry name" value="ECTONUCLEOTIDE PYROPHOSPHATASE_PHOSPHODIESTERASE C27A7.3"/>
    <property type="match status" value="1"/>
</dbReference>
<feature type="region of interest" description="Disordered" evidence="3">
    <location>
        <begin position="632"/>
        <end position="656"/>
    </location>
</feature>
<proteinExistence type="predicted"/>
<evidence type="ECO:0000256" key="3">
    <source>
        <dbReference type="SAM" id="MobiDB-lite"/>
    </source>
</evidence>
<dbReference type="EMBL" id="JBICBT010000101">
    <property type="protein sequence ID" value="KAL3123431.1"/>
    <property type="molecule type" value="Genomic_DNA"/>
</dbReference>
<feature type="transmembrane region" description="Helical" evidence="4">
    <location>
        <begin position="131"/>
        <end position="156"/>
    </location>
</feature>
<dbReference type="GO" id="GO:0016787">
    <property type="term" value="F:hydrolase activity"/>
    <property type="evidence" value="ECO:0007669"/>
    <property type="project" value="UniProtKB-KW"/>
</dbReference>
<keyword evidence="4" id="KW-0812">Transmembrane</keyword>
<sequence length="1047" mass="117367">MSAASSSSSNSSPDLSSLSSATASVPIRSMTDVPVDGSDAPISPFSSAVLSLTHDDQQPMPKLGNGEEMTTKSDYLLNGERKSAERLAEAKMPEGSSKAQLIAPPQVSAVSPSSKWPPLPLSVRLLSSHRFLLALVFLLSVLAIVLVVCLAIVVVVSSAQWHQTNEEDAAFLNREISWRSNCERKCNAKFDVPPLILISMDGFRADFLQRGKTEAVSRIIQCGASTDFMMPSYPSKTFPNHFTIATGLYPESHGIVDNYFYDEEMPEEKNFTRSSRNPAWYKGEPIWNTVAKNGKKSGIFFWPGSEVPIQGIRPTYRYSYNASIPFSKRVDQVIKWLRLDENERPAFLAIYFEQPDSAMHQEGPDSDAVNSALIYVDAMINYLMQQLDNNGFLGCINLIIVSDHGAQKLREDMAVPLDRFVDTADPGIREVFPGIVGHIKLRENNEILLNKVLAPFECSGGQIFRVYTRETMPRRYHYARSGRIGELVIDSAVGTKLFKTAEKMNASKMKGEHGYDNRVSSMRAVFGAWGPSIKKRHTEKPFQNIELFDAIARYRCLCFPMFLYFLFFFFAPNNGTFGRLNSLLRSPPNADAELMAELAECAGAQLVKCGDGCHFELHYSGSPFGSVSLPFAPPSSPTSSRPDASSASADQSEGFSAPTTKVPIYSAQHCKYAEHLLMPELLKQHVPMCVLRLCNATMVFNLHRQAPLFVESQLTAPVPSIDHRLSFHFCANCSAHFLVPKHGEEEKSEGEQQQKEQMPIPTTEQTTKMERTAQKGATTEATNEQNWDKMTTNQIMEERTLEKQRQKDENGNKSVRTDDQTEGMNDQPERTTDQTEGTNDQSSSPSISHEKCVRFGTSANNASGTARITLFSDNDYARYIHQGQIQVPIGFYNGVWQQVLSLVRQYVQHYKRLLMWSGPVWDRDNDGLADPSDTVAAAADGADSPPPSHVFLILVRCPGTEQWDARGRWCSQPENTTTLSFVLPLVERDLNCLFPVEYIFRHTARIRDIELLTGNEWFTDREIYPLELALQLRTYINEQLWQLELTK</sequence>
<keyword evidence="2" id="KW-0325">Glycoprotein</keyword>
<gene>
    <name evidence="5" type="ORF">niasHT_004603</name>
</gene>
<reference evidence="5 6" key="1">
    <citation type="submission" date="2024-10" db="EMBL/GenBank/DDBJ databases">
        <authorList>
            <person name="Kim D."/>
        </authorList>
    </citation>
    <scope>NUCLEOTIDE SEQUENCE [LARGE SCALE GENOMIC DNA]</scope>
    <source>
        <strain evidence="5">BH-2024</strain>
    </source>
</reference>
<keyword evidence="6" id="KW-1185">Reference proteome</keyword>
<feature type="compositionally biased region" description="Polar residues" evidence="3">
    <location>
        <begin position="834"/>
        <end position="847"/>
    </location>
</feature>
<accession>A0ABD2M7L3</accession>
<feature type="compositionally biased region" description="Basic and acidic residues" evidence="3">
    <location>
        <begin position="796"/>
        <end position="819"/>
    </location>
</feature>